<dbReference type="FunFam" id="3.40.50.720:FF:000001">
    <property type="entry name" value="Glyceraldehyde-3-phosphate dehydrogenase"/>
    <property type="match status" value="1"/>
</dbReference>
<evidence type="ECO:0000313" key="9">
    <source>
        <dbReference type="EMBL" id="HGE75580.1"/>
    </source>
</evidence>
<evidence type="ECO:0000256" key="6">
    <source>
        <dbReference type="PIRSR" id="PIRSR000149-4"/>
    </source>
</evidence>
<dbReference type="InterPro" id="IPR020828">
    <property type="entry name" value="GlycerAld_3-P_DH_NAD(P)-bd"/>
</dbReference>
<dbReference type="InterPro" id="IPR006424">
    <property type="entry name" value="Glyceraldehyde-3-P_DH_1"/>
</dbReference>
<dbReference type="InterPro" id="IPR036291">
    <property type="entry name" value="NAD(P)-bd_dom_sf"/>
</dbReference>
<keyword evidence="2" id="KW-0560">Oxidoreductase</keyword>
<dbReference type="NCBIfam" id="TIGR01534">
    <property type="entry name" value="GAPDH-I"/>
    <property type="match status" value="1"/>
</dbReference>
<evidence type="ECO:0000259" key="8">
    <source>
        <dbReference type="SMART" id="SM00846"/>
    </source>
</evidence>
<dbReference type="Gene3D" id="3.40.50.720">
    <property type="entry name" value="NAD(P)-binding Rossmann-like Domain"/>
    <property type="match status" value="1"/>
</dbReference>
<keyword evidence="5" id="KW-0520">NAD</keyword>
<feature type="binding site" evidence="5">
    <location>
        <position position="315"/>
    </location>
    <ligand>
        <name>NAD(+)</name>
        <dbReference type="ChEBI" id="CHEBI:57540"/>
    </ligand>
</feature>
<organism evidence="9">
    <name type="scientific">Mesoaciditoga lauensis</name>
    <dbReference type="NCBI Taxonomy" id="1495039"/>
    <lineage>
        <taxon>Bacteria</taxon>
        <taxon>Thermotogati</taxon>
        <taxon>Thermotogota</taxon>
        <taxon>Thermotogae</taxon>
        <taxon>Mesoaciditogales</taxon>
        <taxon>Mesoaciditogaceae</taxon>
        <taxon>Mesoaciditoga</taxon>
    </lineage>
</organism>
<feature type="binding site" evidence="4">
    <location>
        <position position="234"/>
    </location>
    <ligand>
        <name>D-glyceraldehyde 3-phosphate</name>
        <dbReference type="ChEBI" id="CHEBI:59776"/>
    </ligand>
</feature>
<dbReference type="InterPro" id="IPR020829">
    <property type="entry name" value="GlycerAld_3-P_DH_cat"/>
</dbReference>
<dbReference type="AlphaFoldDB" id="A0A7V3RF95"/>
<accession>A0A7V3RF95</accession>
<evidence type="ECO:0000256" key="3">
    <source>
        <dbReference type="PIRSR" id="PIRSR000149-1"/>
    </source>
</evidence>
<feature type="site" description="Activates thiol group during catalysis" evidence="6">
    <location>
        <position position="180"/>
    </location>
</feature>
<dbReference type="PRINTS" id="PR00078">
    <property type="entry name" value="G3PDHDRGNASE"/>
</dbReference>
<feature type="binding site" evidence="4">
    <location>
        <begin position="211"/>
        <end position="212"/>
    </location>
    <ligand>
        <name>D-glyceraldehyde 3-phosphate</name>
        <dbReference type="ChEBI" id="CHEBI:59776"/>
    </ligand>
</feature>
<dbReference type="CDD" id="cd05214">
    <property type="entry name" value="GAPDH_I_N"/>
    <property type="match status" value="1"/>
</dbReference>
<evidence type="ECO:0000256" key="1">
    <source>
        <dbReference type="ARBA" id="ARBA00007406"/>
    </source>
</evidence>
<proteinExistence type="inferred from homology"/>
<dbReference type="GO" id="GO:0050661">
    <property type="term" value="F:NADP binding"/>
    <property type="evidence" value="ECO:0007669"/>
    <property type="project" value="InterPro"/>
</dbReference>
<dbReference type="CDD" id="cd18126">
    <property type="entry name" value="GAPDH_I_C"/>
    <property type="match status" value="1"/>
</dbReference>
<feature type="binding site" evidence="4">
    <location>
        <position position="183"/>
    </location>
    <ligand>
        <name>D-glyceraldehyde 3-phosphate</name>
        <dbReference type="ChEBI" id="CHEBI:59776"/>
    </ligand>
</feature>
<dbReference type="SMART" id="SM00846">
    <property type="entry name" value="Gp_dh_N"/>
    <property type="match status" value="1"/>
</dbReference>
<dbReference type="PIRSF" id="PIRSF000149">
    <property type="entry name" value="GAP_DH"/>
    <property type="match status" value="1"/>
</dbReference>
<comment type="caution">
    <text evidence="9">The sequence shown here is derived from an EMBL/GenBank/DDBJ whole genome shotgun (WGS) entry which is preliminary data.</text>
</comment>
<name>A0A7V3RF95_9BACT</name>
<evidence type="ECO:0000256" key="2">
    <source>
        <dbReference type="ARBA" id="ARBA00023002"/>
    </source>
</evidence>
<dbReference type="Pfam" id="PF02800">
    <property type="entry name" value="Gp_dh_C"/>
    <property type="match status" value="1"/>
</dbReference>
<protein>
    <submittedName>
        <fullName evidence="9">Type I glyceraldehyde-3-phosphate dehydrogenase</fullName>
    </submittedName>
</protein>
<feature type="binding site" evidence="5">
    <location>
        <position position="80"/>
    </location>
    <ligand>
        <name>NAD(+)</name>
        <dbReference type="ChEBI" id="CHEBI:57540"/>
    </ligand>
</feature>
<dbReference type="Gene3D" id="3.30.360.10">
    <property type="entry name" value="Dihydrodipicolinate Reductase, domain 2"/>
    <property type="match status" value="1"/>
</dbReference>
<dbReference type="PANTHER" id="PTHR43148">
    <property type="entry name" value="GLYCERALDEHYDE-3-PHOSPHATE DEHYDROGENASE 2"/>
    <property type="match status" value="1"/>
</dbReference>
<evidence type="ECO:0000256" key="5">
    <source>
        <dbReference type="PIRSR" id="PIRSR000149-3"/>
    </source>
</evidence>
<dbReference type="GO" id="GO:0006006">
    <property type="term" value="P:glucose metabolic process"/>
    <property type="evidence" value="ECO:0007669"/>
    <property type="project" value="InterPro"/>
</dbReference>
<reference evidence="9" key="1">
    <citation type="journal article" date="2020" name="mSystems">
        <title>Genome- and Community-Level Interaction Insights into Carbon Utilization and Element Cycling Functions of Hydrothermarchaeota in Hydrothermal Sediment.</title>
        <authorList>
            <person name="Zhou Z."/>
            <person name="Liu Y."/>
            <person name="Xu W."/>
            <person name="Pan J."/>
            <person name="Luo Z.H."/>
            <person name="Li M."/>
        </authorList>
    </citation>
    <scope>NUCLEOTIDE SEQUENCE [LARGE SCALE GENOMIC DNA]</scope>
    <source>
        <strain evidence="9">SpSt-966</strain>
    </source>
</reference>
<dbReference type="InterPro" id="IPR020831">
    <property type="entry name" value="GlycerAld/Erythrose_P_DH"/>
</dbReference>
<evidence type="ECO:0000256" key="7">
    <source>
        <dbReference type="RuleBase" id="RU000397"/>
    </source>
</evidence>
<feature type="binding site" evidence="5">
    <location>
        <begin position="13"/>
        <end position="14"/>
    </location>
    <ligand>
        <name>NAD(+)</name>
        <dbReference type="ChEBI" id="CHEBI:57540"/>
    </ligand>
</feature>
<dbReference type="GO" id="GO:0016620">
    <property type="term" value="F:oxidoreductase activity, acting on the aldehyde or oxo group of donors, NAD or NADP as acceptor"/>
    <property type="evidence" value="ECO:0007669"/>
    <property type="project" value="InterPro"/>
</dbReference>
<dbReference type="SUPFAM" id="SSF51735">
    <property type="entry name" value="NAD(P)-binding Rossmann-fold domains"/>
    <property type="match status" value="1"/>
</dbReference>
<feature type="binding site" evidence="5">
    <location>
        <position position="122"/>
    </location>
    <ligand>
        <name>NAD(+)</name>
        <dbReference type="ChEBI" id="CHEBI:57540"/>
    </ligand>
</feature>
<dbReference type="GO" id="GO:0051287">
    <property type="term" value="F:NAD binding"/>
    <property type="evidence" value="ECO:0007669"/>
    <property type="project" value="InterPro"/>
</dbReference>
<feature type="active site" description="Nucleophile" evidence="3">
    <location>
        <position position="153"/>
    </location>
</feature>
<feature type="binding site" evidence="4">
    <location>
        <begin position="152"/>
        <end position="154"/>
    </location>
    <ligand>
        <name>D-glyceraldehyde 3-phosphate</name>
        <dbReference type="ChEBI" id="CHEBI:59776"/>
    </ligand>
</feature>
<keyword evidence="5" id="KW-0547">Nucleotide-binding</keyword>
<dbReference type="EMBL" id="DTPE01000218">
    <property type="protein sequence ID" value="HGE75580.1"/>
    <property type="molecule type" value="Genomic_DNA"/>
</dbReference>
<feature type="binding site" evidence="5">
    <location>
        <position position="36"/>
    </location>
    <ligand>
        <name>NAD(+)</name>
        <dbReference type="ChEBI" id="CHEBI:57540"/>
    </ligand>
</feature>
<dbReference type="FunFam" id="3.30.360.10:FF:000002">
    <property type="entry name" value="Glyceraldehyde-3-phosphate dehydrogenase"/>
    <property type="match status" value="1"/>
</dbReference>
<comment type="similarity">
    <text evidence="1 7">Belongs to the glyceraldehyde-3-phosphate dehydrogenase family.</text>
</comment>
<dbReference type="Pfam" id="PF00044">
    <property type="entry name" value="Gp_dh_N"/>
    <property type="match status" value="1"/>
</dbReference>
<sequence>MAEVKVGINGFGRIGRLILRIALEQKRPINVVAVNDITDTKTLAHLFKYDSNYGVYKGTVSHTDNSIIIDGKEIKISAERDPSKLPWKALGVKLVIESTGLFTSKDKAMAHIQAGAEKVIISAPADGVDATINPHVNDEALKKEYVVVSTGSCTTNSLSPLVKVLEDNFGIVKGFMTTVHGYTNDQRILDLPHPDLRRARAAAVNTIPTTTGAAKAIHLVIPSVKGKLDGMALRVPVPTGSITDLKVILKRATTVEEVNAAFKKASEGPMGKALLYCTDPIVSHDIIGETHSCVFDSLLTKVNGELVNVFGWYDNEYGYTNRAVDLVEMVQKFM</sequence>
<gene>
    <name evidence="9" type="primary">gap</name>
    <name evidence="9" type="ORF">ENX73_05595</name>
</gene>
<evidence type="ECO:0000256" key="4">
    <source>
        <dbReference type="PIRSR" id="PIRSR000149-2"/>
    </source>
</evidence>
<dbReference type="SUPFAM" id="SSF55347">
    <property type="entry name" value="Glyceraldehyde-3-phosphate dehydrogenase-like, C-terminal domain"/>
    <property type="match status" value="1"/>
</dbReference>
<feature type="domain" description="Glyceraldehyde 3-phosphate dehydrogenase NAD(P) binding" evidence="8">
    <location>
        <begin position="4"/>
        <end position="153"/>
    </location>
</feature>